<feature type="transmembrane region" description="Helical" evidence="10">
    <location>
        <begin position="311"/>
        <end position="329"/>
    </location>
</feature>
<dbReference type="GO" id="GO:0065002">
    <property type="term" value="P:intracellular protein transmembrane transport"/>
    <property type="evidence" value="ECO:0007669"/>
    <property type="project" value="UniProtKB-UniRule"/>
</dbReference>
<dbReference type="InterPro" id="IPR030659">
    <property type="entry name" value="SecY_CS"/>
</dbReference>
<dbReference type="SUPFAM" id="SSF103491">
    <property type="entry name" value="Preprotein translocase SecY subunit"/>
    <property type="match status" value="1"/>
</dbReference>
<dbReference type="NCBIfam" id="TIGR00967">
    <property type="entry name" value="3a0501s007"/>
    <property type="match status" value="1"/>
</dbReference>
<dbReference type="HAMAP" id="MF_01465">
    <property type="entry name" value="SecY"/>
    <property type="match status" value="1"/>
</dbReference>
<dbReference type="OrthoDB" id="9809248at2"/>
<evidence type="ECO:0000256" key="6">
    <source>
        <dbReference type="ARBA" id="ARBA00022989"/>
    </source>
</evidence>
<evidence type="ECO:0000256" key="9">
    <source>
        <dbReference type="ARBA" id="ARBA00039733"/>
    </source>
</evidence>
<evidence type="ECO:0000256" key="8">
    <source>
        <dbReference type="ARBA" id="ARBA00023136"/>
    </source>
</evidence>
<dbReference type="Pfam" id="PF00344">
    <property type="entry name" value="SecY"/>
    <property type="match status" value="1"/>
</dbReference>
<reference evidence="15" key="1">
    <citation type="submission" date="2011-12" db="EMBL/GenBank/DDBJ databases">
        <title>Complete sequence of Clostridium clariflavum DSM 19732.</title>
        <authorList>
            <consortium name="US DOE Joint Genome Institute"/>
            <person name="Lucas S."/>
            <person name="Han J."/>
            <person name="Lapidus A."/>
            <person name="Cheng J.-F."/>
            <person name="Goodwin L."/>
            <person name="Pitluck S."/>
            <person name="Peters L."/>
            <person name="Teshima H."/>
            <person name="Detter J.C."/>
            <person name="Han C."/>
            <person name="Tapia R."/>
            <person name="Land M."/>
            <person name="Hauser L."/>
            <person name="Kyrpides N."/>
            <person name="Ivanova N."/>
            <person name="Pagani I."/>
            <person name="Kitzmiller T."/>
            <person name="Lynd L."/>
            <person name="Izquierdo J."/>
            <person name="Woyke T."/>
        </authorList>
    </citation>
    <scope>NUCLEOTIDE SEQUENCE [LARGE SCALE GENOMIC DNA]</scope>
    <source>
        <strain evidence="15">DSM 19732 / NBRC 101661 / EBR45</strain>
    </source>
</reference>
<evidence type="ECO:0000256" key="11">
    <source>
        <dbReference type="RuleBase" id="RU000537"/>
    </source>
</evidence>
<proteinExistence type="inferred from homology"/>
<evidence type="ECO:0000313" key="14">
    <source>
        <dbReference type="EMBL" id="AEV70323.1"/>
    </source>
</evidence>
<keyword evidence="3 10" id="KW-0813">Transport</keyword>
<dbReference type="Proteomes" id="UP000005435">
    <property type="component" value="Chromosome"/>
</dbReference>
<evidence type="ECO:0000256" key="1">
    <source>
        <dbReference type="ARBA" id="ARBA00004141"/>
    </source>
</evidence>
<keyword evidence="4 10" id="KW-0812">Transmembrane</keyword>
<evidence type="ECO:0000313" key="15">
    <source>
        <dbReference type="Proteomes" id="UP000005435"/>
    </source>
</evidence>
<keyword evidence="6 10" id="KW-1133">Transmembrane helix</keyword>
<feature type="transmembrane region" description="Helical" evidence="10">
    <location>
        <begin position="177"/>
        <end position="197"/>
    </location>
</feature>
<evidence type="ECO:0000256" key="5">
    <source>
        <dbReference type="ARBA" id="ARBA00022927"/>
    </source>
</evidence>
<comment type="subunit">
    <text evidence="10">Component of the Sec protein translocase complex. Heterotrimer consisting of SecY, SecE and SecG subunits. The heterotrimers can form oligomers, although 1 heterotrimer is thought to be able to translocate proteins. Interacts with the ribosome. Interacts with SecDF, and other proteins may be involved. Interacts with SecA.</text>
</comment>
<keyword evidence="7 10" id="KW-0811">Translocation</keyword>
<sequence length="429" mass="47108" precursor="true">MGGMFETIRNAWKIPDLRRKMFITLIMLLIFRLGSHIPVPGMNAARLKELSGMGTIFGFFDIVSGGAFSNATIFAMSITPYINSSIIMQLLTVAIPKLEQLAKEGEEGRKIIARYTRYGTVILAFLQATGLYFGLRGAVSNPGIFSYLTIALSFTAGTAFLMWLGEQITEYGIGNGISLLIFAGILSRAPQGALIIYSNYNMGKFGPKGILGILGVTAVLVLSLLIIALVVWVQDAERRIPVQYAKRVVGRKMYGGQSTHIPIKVNLAGVIPIIFAMSFIALPSTLVSFFAPEATGPVWNYIRNMQSRIEISILSGLLVMFFTFFYTFIQFNPIELANNIKKNGGFIPGIRPGKPTSDYITKVLNRITWFSAVFLALIQITPAILQAITGINGVWFAGTSVLILVGVALDTVKQVESQMLMRHYKGFLD</sequence>
<dbReference type="EMBL" id="CP003065">
    <property type="protein sequence ID" value="AEV70323.1"/>
    <property type="molecule type" value="Genomic_DNA"/>
</dbReference>
<feature type="transmembrane region" description="Helical" evidence="10">
    <location>
        <begin position="59"/>
        <end position="82"/>
    </location>
</feature>
<dbReference type="PROSITE" id="PS00756">
    <property type="entry name" value="SECY_2"/>
    <property type="match status" value="1"/>
</dbReference>
<dbReference type="GO" id="GO:0006605">
    <property type="term" value="P:protein targeting"/>
    <property type="evidence" value="ECO:0007669"/>
    <property type="project" value="UniProtKB-UniRule"/>
</dbReference>
<dbReference type="FunFam" id="1.10.3370.10:FF:000001">
    <property type="entry name" value="Preprotein translocase subunit SecY"/>
    <property type="match status" value="1"/>
</dbReference>
<dbReference type="InterPro" id="IPR026593">
    <property type="entry name" value="SecY"/>
</dbReference>
<gene>
    <name evidence="10" type="primary">secY</name>
    <name evidence="14" type="ordered locus">Clocl_3875</name>
</gene>
<keyword evidence="15" id="KW-1185">Reference proteome</keyword>
<evidence type="ECO:0000256" key="13">
    <source>
        <dbReference type="RuleBase" id="RU004349"/>
    </source>
</evidence>
<feature type="transmembrane region" description="Helical" evidence="10">
    <location>
        <begin position="118"/>
        <end position="138"/>
    </location>
</feature>
<evidence type="ECO:0000256" key="12">
    <source>
        <dbReference type="RuleBase" id="RU003484"/>
    </source>
</evidence>
<dbReference type="PRINTS" id="PR00303">
    <property type="entry name" value="SECYTRNLCASE"/>
</dbReference>
<feature type="transmembrane region" description="Helical" evidence="10">
    <location>
        <begin position="21"/>
        <end position="39"/>
    </location>
</feature>
<dbReference type="AlphaFoldDB" id="G8M2F3"/>
<feature type="transmembrane region" description="Helical" evidence="10">
    <location>
        <begin position="144"/>
        <end position="165"/>
    </location>
</feature>
<dbReference type="RefSeq" id="WP_014256824.1">
    <property type="nucleotide sequence ID" value="NC_016627.1"/>
</dbReference>
<name>G8M2F3_ACECE</name>
<keyword evidence="10" id="KW-1003">Cell membrane</keyword>
<reference evidence="14 15" key="2">
    <citation type="journal article" date="2012" name="Stand. Genomic Sci.">
        <title>Complete Genome Sequence of Clostridium clariflavum DSM 19732.</title>
        <authorList>
            <person name="Izquierdo J.A."/>
            <person name="Goodwin L."/>
            <person name="Davenport K.W."/>
            <person name="Teshima H."/>
            <person name="Bruce D."/>
            <person name="Detter C."/>
            <person name="Tapia R."/>
            <person name="Han S."/>
            <person name="Land M."/>
            <person name="Hauser L."/>
            <person name="Jeffries C.D."/>
            <person name="Han J."/>
            <person name="Pitluck S."/>
            <person name="Nolan M."/>
            <person name="Chen A."/>
            <person name="Huntemann M."/>
            <person name="Mavromatis K."/>
            <person name="Mikhailova N."/>
            <person name="Liolios K."/>
            <person name="Woyke T."/>
            <person name="Lynd L.R."/>
        </authorList>
    </citation>
    <scope>NUCLEOTIDE SEQUENCE [LARGE SCALE GENOMIC DNA]</scope>
    <source>
        <strain evidence="15">DSM 19732 / NBRC 101661 / EBR45</strain>
    </source>
</reference>
<dbReference type="PROSITE" id="PS00755">
    <property type="entry name" value="SECY_1"/>
    <property type="match status" value="1"/>
</dbReference>
<evidence type="ECO:0000256" key="10">
    <source>
        <dbReference type="HAMAP-Rule" id="MF_01465"/>
    </source>
</evidence>
<dbReference type="KEGG" id="ccl:Clocl_3875"/>
<evidence type="ECO:0000256" key="3">
    <source>
        <dbReference type="ARBA" id="ARBA00022448"/>
    </source>
</evidence>
<comment type="subcellular location">
    <subcellularLocation>
        <location evidence="10">Cell membrane</location>
        <topology evidence="10">Multi-pass membrane protein</topology>
    </subcellularLocation>
    <subcellularLocation>
        <location evidence="1 12">Membrane</location>
        <topology evidence="1 12">Multi-pass membrane protein</topology>
    </subcellularLocation>
</comment>
<dbReference type="GO" id="GO:0043952">
    <property type="term" value="P:protein transport by the Sec complex"/>
    <property type="evidence" value="ECO:0007669"/>
    <property type="project" value="UniProtKB-UniRule"/>
</dbReference>
<dbReference type="Gene3D" id="1.10.3370.10">
    <property type="entry name" value="SecY subunit domain"/>
    <property type="match status" value="1"/>
</dbReference>
<organism evidence="14 15">
    <name type="scientific">Acetivibrio clariflavus (strain DSM 19732 / NBRC 101661 / EBR45)</name>
    <name type="common">Clostridium clariflavum</name>
    <dbReference type="NCBI Taxonomy" id="720554"/>
    <lineage>
        <taxon>Bacteria</taxon>
        <taxon>Bacillati</taxon>
        <taxon>Bacillota</taxon>
        <taxon>Clostridia</taxon>
        <taxon>Eubacteriales</taxon>
        <taxon>Oscillospiraceae</taxon>
        <taxon>Acetivibrio</taxon>
    </lineage>
</organism>
<feature type="transmembrane region" description="Helical" evidence="10">
    <location>
        <begin position="394"/>
        <end position="412"/>
    </location>
</feature>
<feature type="transmembrane region" description="Helical" evidence="10">
    <location>
        <begin position="209"/>
        <end position="233"/>
    </location>
</feature>
<keyword evidence="5 10" id="KW-0653">Protein transport</keyword>
<feature type="transmembrane region" description="Helical" evidence="10">
    <location>
        <begin position="267"/>
        <end position="291"/>
    </location>
</feature>
<feature type="transmembrane region" description="Helical" evidence="10">
    <location>
        <begin position="367"/>
        <end position="388"/>
    </location>
</feature>
<evidence type="ECO:0000256" key="4">
    <source>
        <dbReference type="ARBA" id="ARBA00022692"/>
    </source>
</evidence>
<keyword evidence="8 10" id="KW-0472">Membrane</keyword>
<dbReference type="InterPro" id="IPR023201">
    <property type="entry name" value="SecY_dom_sf"/>
</dbReference>
<dbReference type="PIRSF" id="PIRSF004557">
    <property type="entry name" value="SecY"/>
    <property type="match status" value="1"/>
</dbReference>
<dbReference type="GO" id="GO:0005886">
    <property type="term" value="C:plasma membrane"/>
    <property type="evidence" value="ECO:0007669"/>
    <property type="project" value="UniProtKB-SubCell"/>
</dbReference>
<dbReference type="InterPro" id="IPR002208">
    <property type="entry name" value="SecY/SEC61-alpha"/>
</dbReference>
<comment type="function">
    <text evidence="10 11">The central subunit of the protein translocation channel SecYEG. Consists of two halves formed by TMs 1-5 and 6-10. These two domains form a lateral gate at the front which open onto the bilayer between TMs 2 and 7, and are clamped together by SecE at the back. The channel is closed by both a pore ring composed of hydrophobic SecY resides and a short helix (helix 2A) on the extracellular side of the membrane which forms a plug. The plug probably moves laterally to allow the channel to open. The ring and the pore may move independently.</text>
</comment>
<dbReference type="STRING" id="720554.Clocl_3875"/>
<evidence type="ECO:0000256" key="2">
    <source>
        <dbReference type="ARBA" id="ARBA00005751"/>
    </source>
</evidence>
<dbReference type="eggNOG" id="COG0201">
    <property type="taxonomic scope" value="Bacteria"/>
</dbReference>
<accession>G8M2F3</accession>
<evidence type="ECO:0000256" key="7">
    <source>
        <dbReference type="ARBA" id="ARBA00023010"/>
    </source>
</evidence>
<dbReference type="HOGENOM" id="CLU_030313_0_0_9"/>
<comment type="similarity">
    <text evidence="2 10 13">Belongs to the SecY/SEC61-alpha family.</text>
</comment>
<protein>
    <recommendedName>
        <fullName evidence="9 10">Protein translocase subunit SecY</fullName>
    </recommendedName>
</protein>
<dbReference type="PANTHER" id="PTHR10906">
    <property type="entry name" value="SECY/SEC61-ALPHA FAMILY MEMBER"/>
    <property type="match status" value="1"/>
</dbReference>